<dbReference type="InterPro" id="IPR036390">
    <property type="entry name" value="WH_DNA-bd_sf"/>
</dbReference>
<name>A0AAT9I081_9ACTN</name>
<reference evidence="1" key="2">
    <citation type="submission" date="2024-07" db="EMBL/GenBank/DDBJ databases">
        <title>Streptomyces haneummycinica sp. nov., a new antibiotic-producing actinobacterium isolated from marine sediment.</title>
        <authorList>
            <person name="Uemura M."/>
            <person name="Hamada M."/>
            <person name="Hirano S."/>
            <person name="Kobayashi K."/>
            <person name="Ohshiro T."/>
            <person name="Kobayashi T."/>
            <person name="Terahara T."/>
        </authorList>
    </citation>
    <scope>NUCLEOTIDE SEQUENCE</scope>
    <source>
        <strain evidence="1">KM77-8</strain>
        <plasmid evidence="1">pKM77-8_1</plasmid>
    </source>
</reference>
<evidence type="ECO:0008006" key="2">
    <source>
        <dbReference type="Google" id="ProtNLM"/>
    </source>
</evidence>
<dbReference type="EMBL" id="AP035769">
    <property type="protein sequence ID" value="BFO23071.1"/>
    <property type="molecule type" value="Genomic_DNA"/>
</dbReference>
<accession>A0AAT9I081</accession>
<dbReference type="AlphaFoldDB" id="A0AAT9I081"/>
<geneLocation type="plasmid" evidence="1">
    <name>pKM77-8_1</name>
</geneLocation>
<evidence type="ECO:0000313" key="1">
    <source>
        <dbReference type="EMBL" id="BFO23071.1"/>
    </source>
</evidence>
<keyword evidence="1" id="KW-0614">Plasmid</keyword>
<sequence>MEVVVREVVVPKGKNWRLTERDVPVLEWIGRWFGVTAEQVTRQFTGDGGVLPSRQVVYRRLRALTSMGLLSAGQLPGRRAQVFWLTKSATELLNIPGNAVTPNIKEYNHDLAVVDLAQYISSIRPDDELVTEREIRARDTPNQYASTEPTYAVSTGENGRGRRYPDLVGLRPDGTVWAHELERTQKARPRLVRNMLLYVNADHISYAMYWAFPKLLKNVEQAAEEANASAVELGRGQKIFVRVWDVEERGAE</sequence>
<dbReference type="SUPFAM" id="SSF46785">
    <property type="entry name" value="Winged helix' DNA-binding domain"/>
    <property type="match status" value="1"/>
</dbReference>
<protein>
    <recommendedName>
        <fullName evidence="2">Replication-relaxation</fullName>
    </recommendedName>
</protein>
<proteinExistence type="predicted"/>
<organism evidence="1">
    <name type="scientific">Streptomyces haneummycinicus</name>
    <dbReference type="NCBI Taxonomy" id="3074435"/>
    <lineage>
        <taxon>Bacteria</taxon>
        <taxon>Bacillati</taxon>
        <taxon>Actinomycetota</taxon>
        <taxon>Actinomycetes</taxon>
        <taxon>Kitasatosporales</taxon>
        <taxon>Streptomycetaceae</taxon>
        <taxon>Streptomyces</taxon>
    </lineage>
</organism>
<gene>
    <name evidence="1" type="ORF">SHKM778_94590</name>
</gene>
<reference evidence="1" key="1">
    <citation type="submission" date="2024-06" db="EMBL/GenBank/DDBJ databases">
        <authorList>
            <consortium name="consrtm"/>
            <person name="Uemura M."/>
            <person name="Terahara T."/>
        </authorList>
    </citation>
    <scope>NUCLEOTIDE SEQUENCE</scope>
    <source>
        <strain evidence="1">KM77-8</strain>
        <plasmid evidence="1">pKM77-8_1</plasmid>
    </source>
</reference>